<organism evidence="1 2">
    <name type="scientific">Dyadobacter flavalbus</name>
    <dbReference type="NCBI Taxonomy" id="2579942"/>
    <lineage>
        <taxon>Bacteria</taxon>
        <taxon>Pseudomonadati</taxon>
        <taxon>Bacteroidota</taxon>
        <taxon>Cytophagia</taxon>
        <taxon>Cytophagales</taxon>
        <taxon>Spirosomataceae</taxon>
        <taxon>Dyadobacter</taxon>
    </lineage>
</organism>
<accession>A0A5M8R3W4</accession>
<keyword evidence="2" id="KW-1185">Reference proteome</keyword>
<dbReference type="Proteomes" id="UP000323994">
    <property type="component" value="Unassembled WGS sequence"/>
</dbReference>
<proteinExistence type="predicted"/>
<dbReference type="CDD" id="cd07814">
    <property type="entry name" value="SRPBCC_CalC_Aha1-like"/>
    <property type="match status" value="1"/>
</dbReference>
<gene>
    <name evidence="1" type="ORF">FEM33_01815</name>
</gene>
<comment type="caution">
    <text evidence="1">The sequence shown here is derived from an EMBL/GenBank/DDBJ whole genome shotgun (WGS) entry which is preliminary data.</text>
</comment>
<sequence>MASQLTVKNSIEINAPVSKVWEVLIAPKYIRQWDELPQDFEDFYLEKGRIIEWTGASRLIVTDCEPYELLRLSLYVLKWELPPSSYNIAYTYSLGENENASVLTIEVGDFSILPDGENYFEKAAEFAEKALQKIKNLSENRL</sequence>
<dbReference type="SUPFAM" id="SSF55961">
    <property type="entry name" value="Bet v1-like"/>
    <property type="match status" value="1"/>
</dbReference>
<evidence type="ECO:0000313" key="2">
    <source>
        <dbReference type="Proteomes" id="UP000323994"/>
    </source>
</evidence>
<reference evidence="1 2" key="1">
    <citation type="submission" date="2019-05" db="EMBL/GenBank/DDBJ databases">
        <authorList>
            <person name="Qu J.-H."/>
        </authorList>
    </citation>
    <scope>NUCLEOTIDE SEQUENCE [LARGE SCALE GENOMIC DNA]</scope>
    <source>
        <strain evidence="1 2">NS28</strain>
    </source>
</reference>
<evidence type="ECO:0000313" key="1">
    <source>
        <dbReference type="EMBL" id="KAA6441493.1"/>
    </source>
</evidence>
<dbReference type="RefSeq" id="WP_139010412.1">
    <property type="nucleotide sequence ID" value="NZ_VBSN01000013.1"/>
</dbReference>
<dbReference type="OrthoDB" id="2355173at2"/>
<dbReference type="InterPro" id="IPR023393">
    <property type="entry name" value="START-like_dom_sf"/>
</dbReference>
<dbReference type="AlphaFoldDB" id="A0A5M8R3W4"/>
<protein>
    <submittedName>
        <fullName evidence="1">SRPBCC domain-containing protein</fullName>
    </submittedName>
</protein>
<name>A0A5M8R3W4_9BACT</name>
<dbReference type="EMBL" id="VBSN01000013">
    <property type="protein sequence ID" value="KAA6441493.1"/>
    <property type="molecule type" value="Genomic_DNA"/>
</dbReference>
<dbReference type="Gene3D" id="3.30.530.20">
    <property type="match status" value="1"/>
</dbReference>